<proteinExistence type="predicted"/>
<dbReference type="RefSeq" id="WP_390354164.1">
    <property type="nucleotide sequence ID" value="NZ_JBHUIZ010000005.1"/>
</dbReference>
<organism evidence="2 3">
    <name type="scientific">Tigheibacillus halophilus</name>
    <dbReference type="NCBI Taxonomy" id="361280"/>
    <lineage>
        <taxon>Bacteria</taxon>
        <taxon>Bacillati</taxon>
        <taxon>Bacillota</taxon>
        <taxon>Bacilli</taxon>
        <taxon>Bacillales</taxon>
        <taxon>Bacillaceae</taxon>
        <taxon>Tigheibacillus</taxon>
    </lineage>
</organism>
<keyword evidence="3" id="KW-1185">Reference proteome</keyword>
<protein>
    <submittedName>
        <fullName evidence="2">Uncharacterized protein</fullName>
    </submittedName>
</protein>
<evidence type="ECO:0000313" key="3">
    <source>
        <dbReference type="Proteomes" id="UP001281447"/>
    </source>
</evidence>
<gene>
    <name evidence="2" type="ORF">RWE15_10300</name>
</gene>
<keyword evidence="1" id="KW-0175">Coiled coil</keyword>
<evidence type="ECO:0000256" key="1">
    <source>
        <dbReference type="SAM" id="Coils"/>
    </source>
</evidence>
<name>A0ABU5C622_9BACI</name>
<reference evidence="2 3" key="1">
    <citation type="submission" date="2023-10" db="EMBL/GenBank/DDBJ databases">
        <title>Virgibacillus halophilus 5B73C genome.</title>
        <authorList>
            <person name="Miliotis G."/>
            <person name="Sengupta P."/>
            <person name="Hameed A."/>
            <person name="Chuvochina M."/>
            <person name="Mcdonagh F."/>
            <person name="Simpson A.C."/>
            <person name="Singh N.K."/>
            <person name="Rekha P.D."/>
            <person name="Raman K."/>
            <person name="Hugenholtz P."/>
            <person name="Venkateswaran K."/>
        </authorList>
    </citation>
    <scope>NUCLEOTIDE SEQUENCE [LARGE SCALE GENOMIC DNA]</scope>
    <source>
        <strain evidence="2 3">5B73C</strain>
    </source>
</reference>
<sequence length="80" mass="9801">MDDLQRKIIMWKKELERQEASMGVKMIFDSICVYLGEQERKKQELIDKNELLNNKLDTWMQRTFQAQERTEKLYRITKDC</sequence>
<dbReference type="EMBL" id="JAWDIP010000003">
    <property type="protein sequence ID" value="MDY0394773.1"/>
    <property type="molecule type" value="Genomic_DNA"/>
</dbReference>
<evidence type="ECO:0000313" key="2">
    <source>
        <dbReference type="EMBL" id="MDY0394773.1"/>
    </source>
</evidence>
<feature type="coiled-coil region" evidence="1">
    <location>
        <begin position="1"/>
        <end position="62"/>
    </location>
</feature>
<accession>A0ABU5C622</accession>
<dbReference type="Proteomes" id="UP001281447">
    <property type="component" value="Unassembled WGS sequence"/>
</dbReference>
<comment type="caution">
    <text evidence="2">The sequence shown here is derived from an EMBL/GenBank/DDBJ whole genome shotgun (WGS) entry which is preliminary data.</text>
</comment>